<protein>
    <recommendedName>
        <fullName evidence="3">Tetratricopeptide repeat protein</fullName>
    </recommendedName>
</protein>
<organism evidence="1 2">
    <name type="scientific">Candidatus Cryosericum odellii</name>
    <dbReference type="NCBI Taxonomy" id="2290917"/>
    <lineage>
        <taxon>Bacteria</taxon>
        <taxon>Pseudomonadati</taxon>
        <taxon>Caldisericota/Cryosericota group</taxon>
        <taxon>Candidatus Cryosericota</taxon>
        <taxon>Candidatus Cryosericia</taxon>
        <taxon>Candidatus Cryosericales</taxon>
        <taxon>Candidatus Cryosericaceae</taxon>
        <taxon>Candidatus Cryosericum</taxon>
    </lineage>
</organism>
<gene>
    <name evidence="1" type="ORF">SMC5_07625</name>
</gene>
<sequence length="454" mass="50913">MREENARNTMTDNGLEKGMAYGTASLLDWFGAKRLAMSLFARSPRSDYAAWWGAVGLMQSGKDEEALDLLEHVGIQHPGWTRTKRLRATLYLRRDPEKAVQLYTPPTGIWEELTLGDLLYFFLHREDEGVRWWREAYAKVDWKTVHELDNPARLLLKRLYRVTSDPVLLERFAGLDTDNFNQQHIVAYADLLASRGAMDKAKEMLNRGFSIHHPGDPLLTECWERLGFGQLPPYKAITSETAAVRHNVYTGLLTEVSDLALVVDKVHQEYPTGIVTIASGVMTICEGTLMWVGTFKPSRLARFLGPYTGHHNGPFEHWYSYPKDEAAWRVQAYIELAGTFRVLLGTGATVLGKLLHRKGWFYMVVGLVAKAVDTDKVMPYDACLVPGPLDVRTSITALARKGARISVVDAQDVFGAEIVGSTKGVDEDWVRRSLADNPAGNDDVMTPIVVVMSE</sequence>
<dbReference type="AlphaFoldDB" id="A0A398D217"/>
<reference evidence="1 2" key="1">
    <citation type="submission" date="2018-09" db="EMBL/GenBank/DDBJ databases">
        <title>Discovery and Ecogenomic Context for Candidatus Cryosericales, a Global Caldiserica Order Active in Thawing Permafrost.</title>
        <authorList>
            <person name="Martinez M.A."/>
            <person name="Woodcroft B.J."/>
            <person name="Ignacio Espinoza J.C."/>
            <person name="Zayed A."/>
            <person name="Singleton C.M."/>
            <person name="Boyd J."/>
            <person name="Li Y.-F."/>
            <person name="Purvine S."/>
            <person name="Maughan H."/>
            <person name="Hodgkins S.B."/>
            <person name="Anderson D."/>
            <person name="Sederholm M."/>
            <person name="Temperton B."/>
            <person name="Saleska S.R."/>
            <person name="Tyson G.W."/>
            <person name="Rich V.I."/>
        </authorList>
    </citation>
    <scope>NUCLEOTIDE SEQUENCE [LARGE SCALE GENOMIC DNA]</scope>
    <source>
        <strain evidence="1 2">SMC5</strain>
    </source>
</reference>
<evidence type="ECO:0000313" key="2">
    <source>
        <dbReference type="Proteomes" id="UP000266489"/>
    </source>
</evidence>
<dbReference type="Proteomes" id="UP000266489">
    <property type="component" value="Unassembled WGS sequence"/>
</dbReference>
<dbReference type="OrthoDB" id="9763290at2"/>
<name>A0A398D217_9BACT</name>
<dbReference type="EMBL" id="QXIU01000188">
    <property type="protein sequence ID" value="RIE08873.1"/>
    <property type="molecule type" value="Genomic_DNA"/>
</dbReference>
<dbReference type="RefSeq" id="WP_119120232.1">
    <property type="nucleotide sequence ID" value="NZ_QXIU01000188.1"/>
</dbReference>
<evidence type="ECO:0008006" key="3">
    <source>
        <dbReference type="Google" id="ProtNLM"/>
    </source>
</evidence>
<dbReference type="SUPFAM" id="SSF144010">
    <property type="entry name" value="CofE-like"/>
    <property type="match status" value="1"/>
</dbReference>
<proteinExistence type="predicted"/>
<evidence type="ECO:0000313" key="1">
    <source>
        <dbReference type="EMBL" id="RIE08873.1"/>
    </source>
</evidence>
<comment type="caution">
    <text evidence="1">The sequence shown here is derived from an EMBL/GenBank/DDBJ whole genome shotgun (WGS) entry which is preliminary data.</text>
</comment>
<accession>A0A398D217</accession>